<dbReference type="InterPro" id="IPR011711">
    <property type="entry name" value="GntR_C"/>
</dbReference>
<dbReference type="PANTHER" id="PTHR43537">
    <property type="entry name" value="TRANSCRIPTIONAL REGULATOR, GNTR FAMILY"/>
    <property type="match status" value="1"/>
</dbReference>
<evidence type="ECO:0000313" key="6">
    <source>
        <dbReference type="Proteomes" id="UP001155380"/>
    </source>
</evidence>
<dbReference type="InterPro" id="IPR036390">
    <property type="entry name" value="WH_DNA-bd_sf"/>
</dbReference>
<proteinExistence type="predicted"/>
<accession>A0AAJ1BYK6</accession>
<dbReference type="InterPro" id="IPR008920">
    <property type="entry name" value="TF_FadR/GntR_C"/>
</dbReference>
<dbReference type="RefSeq" id="WP_250911888.1">
    <property type="nucleotide sequence ID" value="NZ_JAMXLX010000006.1"/>
</dbReference>
<dbReference type="Pfam" id="PF07729">
    <property type="entry name" value="FCD"/>
    <property type="match status" value="1"/>
</dbReference>
<reference evidence="5" key="1">
    <citation type="submission" date="2022-06" db="EMBL/GenBank/DDBJ databases">
        <authorList>
            <person name="Sun Q."/>
        </authorList>
    </citation>
    <scope>NUCLEOTIDE SEQUENCE</scope>
    <source>
        <strain evidence="5">S101</strain>
    </source>
</reference>
<evidence type="ECO:0000259" key="4">
    <source>
        <dbReference type="PROSITE" id="PS50949"/>
    </source>
</evidence>
<gene>
    <name evidence="5" type="ORF">NBH21_17660</name>
</gene>
<keyword evidence="3" id="KW-0804">Transcription</keyword>
<dbReference type="SMART" id="SM00895">
    <property type="entry name" value="FCD"/>
    <property type="match status" value="1"/>
</dbReference>
<name>A0AAJ1BYK6_9HYPH</name>
<dbReference type="CDD" id="cd07377">
    <property type="entry name" value="WHTH_GntR"/>
    <property type="match status" value="1"/>
</dbReference>
<feature type="domain" description="HTH gntR-type" evidence="4">
    <location>
        <begin position="11"/>
        <end position="78"/>
    </location>
</feature>
<dbReference type="EMBL" id="JAMXLX010000006">
    <property type="protein sequence ID" value="MCO5958606.1"/>
    <property type="molecule type" value="Genomic_DNA"/>
</dbReference>
<dbReference type="InterPro" id="IPR036388">
    <property type="entry name" value="WH-like_DNA-bd_sf"/>
</dbReference>
<keyword evidence="2" id="KW-0238">DNA-binding</keyword>
<dbReference type="PANTHER" id="PTHR43537:SF24">
    <property type="entry name" value="GLUCONATE OPERON TRANSCRIPTIONAL REPRESSOR"/>
    <property type="match status" value="1"/>
</dbReference>
<dbReference type="GO" id="GO:0003677">
    <property type="term" value="F:DNA binding"/>
    <property type="evidence" value="ECO:0007669"/>
    <property type="project" value="UniProtKB-KW"/>
</dbReference>
<dbReference type="SMART" id="SM00345">
    <property type="entry name" value="HTH_GNTR"/>
    <property type="match status" value="1"/>
</dbReference>
<comment type="caution">
    <text evidence="5">The sequence shown here is derived from an EMBL/GenBank/DDBJ whole genome shotgun (WGS) entry which is preliminary data.</text>
</comment>
<evidence type="ECO:0000256" key="2">
    <source>
        <dbReference type="ARBA" id="ARBA00023125"/>
    </source>
</evidence>
<dbReference type="SUPFAM" id="SSF48008">
    <property type="entry name" value="GntR ligand-binding domain-like"/>
    <property type="match status" value="1"/>
</dbReference>
<dbReference type="PRINTS" id="PR00035">
    <property type="entry name" value="HTHGNTR"/>
</dbReference>
<dbReference type="Gene3D" id="1.20.120.530">
    <property type="entry name" value="GntR ligand-binding domain-like"/>
    <property type="match status" value="1"/>
</dbReference>
<evidence type="ECO:0000313" key="5">
    <source>
        <dbReference type="EMBL" id="MCO5958606.1"/>
    </source>
</evidence>
<dbReference type="InterPro" id="IPR000524">
    <property type="entry name" value="Tscrpt_reg_HTH_GntR"/>
</dbReference>
<dbReference type="SUPFAM" id="SSF46785">
    <property type="entry name" value="Winged helix' DNA-binding domain"/>
    <property type="match status" value="1"/>
</dbReference>
<sequence>MILARIQKLSVAIPENLAEILEEEIIFGRLKSNERLTEEMVAERYGVSRSPVREALRLLERDGLVVREARRGIWVSPMSQRDFDEVYQCRIELEGLVAKQAAENPDVAAKEEFRVLLKELKEARSRDDARQFFIVDVKGSFLTYSLAGNRTLTRLLAGLEKQALRYRYHAYQQRPEIVQLSLDDTARIYDAIIAGDGEAAKAMTEKLIHEIWQNMRDGIRAAFGDG</sequence>
<keyword evidence="1" id="KW-0805">Transcription regulation</keyword>
<protein>
    <submittedName>
        <fullName evidence="5">GntR family transcriptional regulator</fullName>
    </submittedName>
</protein>
<dbReference type="Gene3D" id="1.10.10.10">
    <property type="entry name" value="Winged helix-like DNA-binding domain superfamily/Winged helix DNA-binding domain"/>
    <property type="match status" value="1"/>
</dbReference>
<evidence type="ECO:0000256" key="3">
    <source>
        <dbReference type="ARBA" id="ARBA00023163"/>
    </source>
</evidence>
<organism evidence="5 6">
    <name type="scientific">Ciceribacter sichuanensis</name>
    <dbReference type="NCBI Taxonomy" id="2949647"/>
    <lineage>
        <taxon>Bacteria</taxon>
        <taxon>Pseudomonadati</taxon>
        <taxon>Pseudomonadota</taxon>
        <taxon>Alphaproteobacteria</taxon>
        <taxon>Hyphomicrobiales</taxon>
        <taxon>Rhizobiaceae</taxon>
        <taxon>Ciceribacter</taxon>
    </lineage>
</organism>
<dbReference type="Pfam" id="PF00392">
    <property type="entry name" value="GntR"/>
    <property type="match status" value="1"/>
</dbReference>
<dbReference type="GO" id="GO:0003700">
    <property type="term" value="F:DNA-binding transcription factor activity"/>
    <property type="evidence" value="ECO:0007669"/>
    <property type="project" value="InterPro"/>
</dbReference>
<dbReference type="PROSITE" id="PS50949">
    <property type="entry name" value="HTH_GNTR"/>
    <property type="match status" value="1"/>
</dbReference>
<dbReference type="AlphaFoldDB" id="A0AAJ1BYK6"/>
<evidence type="ECO:0000256" key="1">
    <source>
        <dbReference type="ARBA" id="ARBA00023015"/>
    </source>
</evidence>
<dbReference type="Proteomes" id="UP001155380">
    <property type="component" value="Unassembled WGS sequence"/>
</dbReference>